<dbReference type="NCBIfam" id="TIGR00229">
    <property type="entry name" value="sensory_box"/>
    <property type="match status" value="1"/>
</dbReference>
<dbReference type="RefSeq" id="WP_143232564.1">
    <property type="nucleotide sequence ID" value="NZ_FTOO01000005.1"/>
</dbReference>
<dbReference type="Proteomes" id="UP000186156">
    <property type="component" value="Unassembled WGS sequence"/>
</dbReference>
<dbReference type="PROSITE" id="PS50112">
    <property type="entry name" value="PAS"/>
    <property type="match status" value="1"/>
</dbReference>
<dbReference type="InterPro" id="IPR005467">
    <property type="entry name" value="His_kinase_dom"/>
</dbReference>
<reference evidence="13" key="1">
    <citation type="submission" date="2017-01" db="EMBL/GenBank/DDBJ databases">
        <authorList>
            <person name="Varghese N."/>
            <person name="Submissions S."/>
        </authorList>
    </citation>
    <scope>NUCLEOTIDE SEQUENCE [LARGE SCALE GENOMIC DNA]</scope>
    <source>
        <strain evidence="13">DSM 16176</strain>
    </source>
</reference>
<feature type="transmembrane region" description="Helical" evidence="9">
    <location>
        <begin position="35"/>
        <end position="53"/>
    </location>
</feature>
<dbReference type="AlphaFoldDB" id="A0A1N7MCZ4"/>
<feature type="domain" description="PAS" evidence="11">
    <location>
        <begin position="223"/>
        <end position="278"/>
    </location>
</feature>
<dbReference type="PANTHER" id="PTHR43065:SF10">
    <property type="entry name" value="PEROXIDE STRESS-ACTIVATED HISTIDINE KINASE MAK3"/>
    <property type="match status" value="1"/>
</dbReference>
<dbReference type="Pfam" id="PF02518">
    <property type="entry name" value="HATPase_c"/>
    <property type="match status" value="1"/>
</dbReference>
<keyword evidence="13" id="KW-1185">Reference proteome</keyword>
<evidence type="ECO:0000259" key="11">
    <source>
        <dbReference type="PROSITE" id="PS50112"/>
    </source>
</evidence>
<keyword evidence="9" id="KW-1133">Transmembrane helix</keyword>
<dbReference type="InterPro" id="IPR035965">
    <property type="entry name" value="PAS-like_dom_sf"/>
</dbReference>
<dbReference type="GO" id="GO:0005524">
    <property type="term" value="F:ATP binding"/>
    <property type="evidence" value="ECO:0007669"/>
    <property type="project" value="UniProtKB-KW"/>
</dbReference>
<dbReference type="GO" id="GO:0000155">
    <property type="term" value="F:phosphorelay sensor kinase activity"/>
    <property type="evidence" value="ECO:0007669"/>
    <property type="project" value="InterPro"/>
</dbReference>
<dbReference type="Gene3D" id="3.30.565.10">
    <property type="entry name" value="Histidine kinase-like ATPase, C-terminal domain"/>
    <property type="match status" value="1"/>
</dbReference>
<evidence type="ECO:0000256" key="2">
    <source>
        <dbReference type="ARBA" id="ARBA00012438"/>
    </source>
</evidence>
<keyword evidence="9" id="KW-0812">Transmembrane</keyword>
<evidence type="ECO:0000259" key="10">
    <source>
        <dbReference type="PROSITE" id="PS50109"/>
    </source>
</evidence>
<keyword evidence="5" id="KW-0547">Nucleotide-binding</keyword>
<dbReference type="InterPro" id="IPR003594">
    <property type="entry name" value="HATPase_dom"/>
</dbReference>
<dbReference type="InterPro" id="IPR000014">
    <property type="entry name" value="PAS"/>
</dbReference>
<organism evidence="12 13">
    <name type="scientific">Alicyclobacillus vulcanalis</name>
    <dbReference type="NCBI Taxonomy" id="252246"/>
    <lineage>
        <taxon>Bacteria</taxon>
        <taxon>Bacillati</taxon>
        <taxon>Bacillota</taxon>
        <taxon>Bacilli</taxon>
        <taxon>Bacillales</taxon>
        <taxon>Alicyclobacillaceae</taxon>
        <taxon>Alicyclobacillus</taxon>
    </lineage>
</organism>
<evidence type="ECO:0000256" key="1">
    <source>
        <dbReference type="ARBA" id="ARBA00000085"/>
    </source>
</evidence>
<dbReference type="SUPFAM" id="SSF55874">
    <property type="entry name" value="ATPase domain of HSP90 chaperone/DNA topoisomerase II/histidine kinase"/>
    <property type="match status" value="1"/>
</dbReference>
<dbReference type="CDD" id="cd00130">
    <property type="entry name" value="PAS"/>
    <property type="match status" value="1"/>
</dbReference>
<evidence type="ECO:0000256" key="6">
    <source>
        <dbReference type="ARBA" id="ARBA00022777"/>
    </source>
</evidence>
<dbReference type="SMART" id="SM00091">
    <property type="entry name" value="PAS"/>
    <property type="match status" value="1"/>
</dbReference>
<comment type="catalytic activity">
    <reaction evidence="1">
        <text>ATP + protein L-histidine = ADP + protein N-phospho-L-histidine.</text>
        <dbReference type="EC" id="2.7.13.3"/>
    </reaction>
</comment>
<dbReference type="SUPFAM" id="SSF55785">
    <property type="entry name" value="PYP-like sensor domain (PAS domain)"/>
    <property type="match status" value="1"/>
</dbReference>
<gene>
    <name evidence="12" type="ORF">SAMN05421799_10557</name>
</gene>
<dbReference type="Gene3D" id="3.30.450.20">
    <property type="entry name" value="PAS domain"/>
    <property type="match status" value="1"/>
</dbReference>
<sequence>MTFNLRRAFPYILMALGLSAPVCAAFALRGQVPEWLLAIMAAACVLEWFPLHLPGGRRFSASVFCYVLAADQYGFSAASAAILVGVATSVIRTGSRRFTRAHLRRLLFSLGAHQLALAPTYALLERVPFLPCLFRTAIAAVVFEVVRLIADALFLEAKGRFRSVLDALRSLHPVTLLIPASLASLLSAPQMEWPVVLPTAALFASFAWLSRRQAQLVDECESARQTYRVIADHSADLVLIAESSGEIVFASPGFLSARGVTADALIGCSVLDLVAPEDFAMFDEWLTPEGADGRDRELAMEIGGARVDVELRITPIETHSATRYVIQARDISARLRKTADRVREERLEALGQLAASIAHEFRNPLTTVMGFVQLFRDQLEELAPGAYAAMWGELERIKDVTDALMVLAKPEDVPHVACDLGAIAETAAAVCQPLALERGVKLACGPLEPAQVLGHPGQLRQMFVSLLRNAIEAAAEAQGDVSLSVTATEVGAIATIQHAGEGIPTSLSARPGEPFYDTSERGTGLELMVAHRIALEHGGNLEVKRTTQPRKTVLRLRFPQGNG</sequence>
<accession>A0A1N7MCZ4</accession>
<dbReference type="SMART" id="SM00387">
    <property type="entry name" value="HATPase_c"/>
    <property type="match status" value="1"/>
</dbReference>
<keyword evidence="6" id="KW-0418">Kinase</keyword>
<feature type="transmembrane region" description="Helical" evidence="9">
    <location>
        <begin position="12"/>
        <end position="28"/>
    </location>
</feature>
<evidence type="ECO:0000256" key="7">
    <source>
        <dbReference type="ARBA" id="ARBA00022840"/>
    </source>
</evidence>
<evidence type="ECO:0000256" key="5">
    <source>
        <dbReference type="ARBA" id="ARBA00022741"/>
    </source>
</evidence>
<keyword evidence="7" id="KW-0067">ATP-binding</keyword>
<evidence type="ECO:0000313" key="13">
    <source>
        <dbReference type="Proteomes" id="UP000186156"/>
    </source>
</evidence>
<evidence type="ECO:0000256" key="3">
    <source>
        <dbReference type="ARBA" id="ARBA00022553"/>
    </source>
</evidence>
<dbReference type="OrthoDB" id="9815750at2"/>
<feature type="domain" description="Histidine kinase" evidence="10">
    <location>
        <begin position="356"/>
        <end position="562"/>
    </location>
</feature>
<feature type="transmembrane region" description="Helical" evidence="9">
    <location>
        <begin position="73"/>
        <end position="94"/>
    </location>
</feature>
<dbReference type="SMART" id="SM00388">
    <property type="entry name" value="HisKA"/>
    <property type="match status" value="1"/>
</dbReference>
<keyword evidence="4" id="KW-0808">Transferase</keyword>
<dbReference type="SUPFAM" id="SSF47384">
    <property type="entry name" value="Homodimeric domain of signal transducing histidine kinase"/>
    <property type="match status" value="1"/>
</dbReference>
<keyword evidence="8" id="KW-0902">Two-component regulatory system</keyword>
<dbReference type="InterPro" id="IPR003661">
    <property type="entry name" value="HisK_dim/P_dom"/>
</dbReference>
<evidence type="ECO:0000313" key="12">
    <source>
        <dbReference type="EMBL" id="SIS83907.1"/>
    </source>
</evidence>
<evidence type="ECO:0000256" key="8">
    <source>
        <dbReference type="ARBA" id="ARBA00023012"/>
    </source>
</evidence>
<dbReference type="STRING" id="252246.SAMN05421799_10557"/>
<dbReference type="EC" id="2.7.13.3" evidence="2"/>
<name>A0A1N7MCZ4_9BACL</name>
<dbReference type="CDD" id="cd00082">
    <property type="entry name" value="HisKA"/>
    <property type="match status" value="1"/>
</dbReference>
<keyword evidence="3" id="KW-0597">Phosphoprotein</keyword>
<protein>
    <recommendedName>
        <fullName evidence="2">histidine kinase</fullName>
        <ecNumber evidence="2">2.7.13.3</ecNumber>
    </recommendedName>
</protein>
<evidence type="ECO:0000256" key="4">
    <source>
        <dbReference type="ARBA" id="ARBA00022679"/>
    </source>
</evidence>
<feature type="transmembrane region" description="Helical" evidence="9">
    <location>
        <begin position="106"/>
        <end position="124"/>
    </location>
</feature>
<dbReference type="InterPro" id="IPR036097">
    <property type="entry name" value="HisK_dim/P_sf"/>
</dbReference>
<keyword evidence="9" id="KW-0472">Membrane</keyword>
<dbReference type="PROSITE" id="PS50109">
    <property type="entry name" value="HIS_KIN"/>
    <property type="match status" value="1"/>
</dbReference>
<evidence type="ECO:0000256" key="9">
    <source>
        <dbReference type="SAM" id="Phobius"/>
    </source>
</evidence>
<dbReference type="PANTHER" id="PTHR43065">
    <property type="entry name" value="SENSOR HISTIDINE KINASE"/>
    <property type="match status" value="1"/>
</dbReference>
<dbReference type="Pfam" id="PF00512">
    <property type="entry name" value="HisKA"/>
    <property type="match status" value="1"/>
</dbReference>
<dbReference type="Gene3D" id="1.10.287.130">
    <property type="match status" value="1"/>
</dbReference>
<proteinExistence type="predicted"/>
<dbReference type="EMBL" id="FTOO01000005">
    <property type="protein sequence ID" value="SIS83907.1"/>
    <property type="molecule type" value="Genomic_DNA"/>
</dbReference>
<dbReference type="InterPro" id="IPR036890">
    <property type="entry name" value="HATPase_C_sf"/>
</dbReference>